<dbReference type="RefSeq" id="WP_115493904.1">
    <property type="nucleotide sequence ID" value="NZ_QRBE01000001.1"/>
</dbReference>
<keyword evidence="3" id="KW-1185">Reference proteome</keyword>
<dbReference type="AlphaFoldDB" id="A0A370X8Z9"/>
<reference evidence="2 3" key="1">
    <citation type="submission" date="2018-07" db="EMBL/GenBank/DDBJ databases">
        <title>Dyella monticola sp. nov. and Dyella psychrodurans sp. nov. isolated from monsoon evergreen broad-leaved forest soil of Dinghu Mountain, China.</title>
        <authorList>
            <person name="Gao Z."/>
            <person name="Qiu L."/>
        </authorList>
    </citation>
    <scope>NUCLEOTIDE SEQUENCE [LARGE SCALE GENOMIC DNA]</scope>
    <source>
        <strain evidence="2 3">4G-K06</strain>
    </source>
</reference>
<keyword evidence="1" id="KW-0812">Transmembrane</keyword>
<feature type="transmembrane region" description="Helical" evidence="1">
    <location>
        <begin position="14"/>
        <end position="34"/>
    </location>
</feature>
<keyword evidence="1" id="KW-0472">Membrane</keyword>
<feature type="transmembrane region" description="Helical" evidence="1">
    <location>
        <begin position="153"/>
        <end position="172"/>
    </location>
</feature>
<organism evidence="2 3">
    <name type="scientific">Dyella monticola</name>
    <dbReference type="NCBI Taxonomy" id="1927958"/>
    <lineage>
        <taxon>Bacteria</taxon>
        <taxon>Pseudomonadati</taxon>
        <taxon>Pseudomonadota</taxon>
        <taxon>Gammaproteobacteria</taxon>
        <taxon>Lysobacterales</taxon>
        <taxon>Rhodanobacteraceae</taxon>
        <taxon>Dyella</taxon>
    </lineage>
</organism>
<proteinExistence type="predicted"/>
<name>A0A370X8Z9_9GAMM</name>
<feature type="transmembrane region" description="Helical" evidence="1">
    <location>
        <begin position="124"/>
        <end position="147"/>
    </location>
</feature>
<comment type="caution">
    <text evidence="2">The sequence shown here is derived from an EMBL/GenBank/DDBJ whole genome shotgun (WGS) entry which is preliminary data.</text>
</comment>
<evidence type="ECO:0000313" key="2">
    <source>
        <dbReference type="EMBL" id="RDS84884.1"/>
    </source>
</evidence>
<protein>
    <submittedName>
        <fullName evidence="2">Uncharacterized protein</fullName>
    </submittedName>
</protein>
<dbReference type="OrthoDB" id="5976849at2"/>
<sequence>MKDALTMLQTGGPLTYLVLLVFALPAPIRGFFALTRSRSQARKEFLELWKNGDKNDDFWLELMIRHCFGEALPAALVRRVMHLPAAPTALANLALSWSWFTYDVETASLQWKRKWRGRWRWAMIEYYACNVAYMVLGTIGVMSILAWLFKSVALLGGLVCLLGAISISPRLVNMGFAIKAFKGLSTLFVHQQDQSLTVINVIGPL</sequence>
<accession>A0A370X8Z9</accession>
<gene>
    <name evidence="2" type="ORF">DWU98_02715</name>
</gene>
<evidence type="ECO:0000256" key="1">
    <source>
        <dbReference type="SAM" id="Phobius"/>
    </source>
</evidence>
<keyword evidence="1" id="KW-1133">Transmembrane helix</keyword>
<dbReference type="EMBL" id="QRBE01000001">
    <property type="protein sequence ID" value="RDS84884.1"/>
    <property type="molecule type" value="Genomic_DNA"/>
</dbReference>
<evidence type="ECO:0000313" key="3">
    <source>
        <dbReference type="Proteomes" id="UP000254258"/>
    </source>
</evidence>
<dbReference type="Proteomes" id="UP000254258">
    <property type="component" value="Unassembled WGS sequence"/>
</dbReference>